<feature type="domain" description="Cupin type-2" evidence="1">
    <location>
        <begin position="44"/>
        <end position="112"/>
    </location>
</feature>
<dbReference type="SUPFAM" id="SSF51182">
    <property type="entry name" value="RmlC-like cupins"/>
    <property type="match status" value="1"/>
</dbReference>
<protein>
    <submittedName>
        <fullName evidence="2">Cupin domain protein</fullName>
    </submittedName>
</protein>
<organism evidence="2 3">
    <name type="scientific">Anaerotignum neopropionicum</name>
    <dbReference type="NCBI Taxonomy" id="36847"/>
    <lineage>
        <taxon>Bacteria</taxon>
        <taxon>Bacillati</taxon>
        <taxon>Bacillota</taxon>
        <taxon>Clostridia</taxon>
        <taxon>Lachnospirales</taxon>
        <taxon>Anaerotignaceae</taxon>
        <taxon>Anaerotignum</taxon>
    </lineage>
</organism>
<dbReference type="InterPro" id="IPR011051">
    <property type="entry name" value="RmlC_Cupin_sf"/>
</dbReference>
<dbReference type="InterPro" id="IPR013096">
    <property type="entry name" value="Cupin_2"/>
</dbReference>
<dbReference type="OrthoDB" id="9813413at2"/>
<reference evidence="2 3" key="1">
    <citation type="submission" date="2016-01" db="EMBL/GenBank/DDBJ databases">
        <title>Genome sequence of Clostridium neopropionicum X4, DSM-3847.</title>
        <authorList>
            <person name="Poehlein A."/>
            <person name="Beck M.H."/>
            <person name="Bengelsdorf F.R."/>
            <person name="Daniel R."/>
            <person name="Duerre P."/>
        </authorList>
    </citation>
    <scope>NUCLEOTIDE SEQUENCE [LARGE SCALE GENOMIC DNA]</scope>
    <source>
        <strain evidence="2 3">DSM-3847</strain>
    </source>
</reference>
<evidence type="ECO:0000259" key="1">
    <source>
        <dbReference type="Pfam" id="PF07883"/>
    </source>
</evidence>
<keyword evidence="3" id="KW-1185">Reference proteome</keyword>
<evidence type="ECO:0000313" key="2">
    <source>
        <dbReference type="EMBL" id="KXL52236.1"/>
    </source>
</evidence>
<dbReference type="EMBL" id="LRVM01000009">
    <property type="protein sequence ID" value="KXL52236.1"/>
    <property type="molecule type" value="Genomic_DNA"/>
</dbReference>
<evidence type="ECO:0000313" key="3">
    <source>
        <dbReference type="Proteomes" id="UP000070539"/>
    </source>
</evidence>
<dbReference type="STRING" id="36847.CLNEO_24010"/>
<dbReference type="RefSeq" id="WP_066089442.1">
    <property type="nucleotide sequence ID" value="NZ_LRVM01000009.1"/>
</dbReference>
<dbReference type="Proteomes" id="UP000070539">
    <property type="component" value="Unassembled WGS sequence"/>
</dbReference>
<comment type="caution">
    <text evidence="2">The sequence shown here is derived from an EMBL/GenBank/DDBJ whole genome shotgun (WGS) entry which is preliminary data.</text>
</comment>
<dbReference type="InterPro" id="IPR014710">
    <property type="entry name" value="RmlC-like_jellyroll"/>
</dbReference>
<dbReference type="Pfam" id="PF07883">
    <property type="entry name" value="Cupin_2"/>
    <property type="match status" value="1"/>
</dbReference>
<dbReference type="AlphaFoldDB" id="A0A136WCR1"/>
<accession>A0A136WCR1</accession>
<proteinExistence type="predicted"/>
<name>A0A136WCR1_9FIRM</name>
<sequence length="124" mass="14306">MYKYAGKILDLPLDTENNFIENSEKRIVFGPNGRFWDNNVMRSFTLHPMVKSVVHSHKWSHLMICLYGQGQFVVGDDVVDVEQGVWAYIPPDVPHYFVNHSEDKDFTFLCIVPPEGEVNPLQPL</sequence>
<gene>
    <name evidence="2" type="ORF">CLNEO_24010</name>
</gene>
<dbReference type="Gene3D" id="2.60.120.10">
    <property type="entry name" value="Jelly Rolls"/>
    <property type="match status" value="1"/>
</dbReference>